<accession>E1QXI5</accession>
<dbReference type="GeneID" id="78513130"/>
<reference evidence="1 2" key="1">
    <citation type="journal article" date="2010" name="Stand. Genomic Sci.">
        <title>Complete genome sequence of Olsenella uli type strain (VPI D76D-27C).</title>
        <authorList>
            <person name="Goker M."/>
            <person name="Held B."/>
            <person name="Lucas S."/>
            <person name="Nolan M."/>
            <person name="Yasawong M."/>
            <person name="Glavina Del Rio T."/>
            <person name="Tice H."/>
            <person name="Cheng J.F."/>
            <person name="Bruce D."/>
            <person name="Detter J.C."/>
            <person name="Tapia R."/>
            <person name="Han C."/>
            <person name="Goodwin L."/>
            <person name="Pitluck S."/>
            <person name="Liolios K."/>
            <person name="Ivanova N."/>
            <person name="Mavromatis K."/>
            <person name="Mikhailova N."/>
            <person name="Pati A."/>
            <person name="Chen A."/>
            <person name="Palaniappan K."/>
            <person name="Land M."/>
            <person name="Hauser L."/>
            <person name="Chang Y.J."/>
            <person name="Jeffries C.D."/>
            <person name="Rohde M."/>
            <person name="Sikorski J."/>
            <person name="Pukall R."/>
            <person name="Woyke T."/>
            <person name="Bristow J."/>
            <person name="Eisen J.A."/>
            <person name="Markowitz V."/>
            <person name="Hugenholtz P."/>
            <person name="Kyrpides N.C."/>
            <person name="Klenk H.P."/>
            <person name="Lapidus A."/>
        </authorList>
    </citation>
    <scope>NUCLEOTIDE SEQUENCE [LARGE SCALE GENOMIC DNA]</scope>
    <source>
        <strain evidence="2">ATCC 49627 / DSM 7084 / CIP 109912 / JCM 12494 / NCIMB 702895 / VPI D76D-27C</strain>
    </source>
</reference>
<gene>
    <name evidence="1" type="ordered locus">Olsu_1750</name>
</gene>
<evidence type="ECO:0000313" key="2">
    <source>
        <dbReference type="Proteomes" id="UP000000333"/>
    </source>
</evidence>
<dbReference type="PATRIC" id="fig|633147.7.peg.1457"/>
<protein>
    <submittedName>
        <fullName evidence="1">Uncharacterized protein</fullName>
    </submittedName>
</protein>
<dbReference type="HOGENOM" id="CLU_1935900_0_0_11"/>
<name>E1QXI5_OLSUV</name>
<keyword evidence="2" id="KW-1185">Reference proteome</keyword>
<proteinExistence type="predicted"/>
<organism evidence="1 2">
    <name type="scientific">Olsenella uli (strain ATCC 49627 / DSM 7084 / CCUG 31166 / CIP 109912 / JCM 12494 / LMG 11480 / NCIMB 702895 / VPI D76D-27C)</name>
    <name type="common">Lactobacillus uli</name>
    <dbReference type="NCBI Taxonomy" id="633147"/>
    <lineage>
        <taxon>Bacteria</taxon>
        <taxon>Bacillati</taxon>
        <taxon>Actinomycetota</taxon>
        <taxon>Coriobacteriia</taxon>
        <taxon>Coriobacteriales</taxon>
        <taxon>Atopobiaceae</taxon>
        <taxon>Olsenella</taxon>
    </lineage>
</organism>
<dbReference type="RefSeq" id="WP_013252589.1">
    <property type="nucleotide sequence ID" value="NC_014363.1"/>
</dbReference>
<dbReference type="AlphaFoldDB" id="E1QXI5"/>
<dbReference type="KEGG" id="ols:Olsu_1750"/>
<dbReference type="EMBL" id="CP002106">
    <property type="protein sequence ID" value="ADK68838.1"/>
    <property type="molecule type" value="Genomic_DNA"/>
</dbReference>
<sequence>MAGLSVGESGGIAGGIVARVVRGDNRREILLSVGSSGVSIRQISEGPALGGAFGSSLRREELRIEREDVEAMRRALRTPGELGSALEEYFAGEAHSFSDLEDVLDRASVPYALTAWGDSTIIFRPRHSCC</sequence>
<dbReference type="Proteomes" id="UP000000333">
    <property type="component" value="Chromosome"/>
</dbReference>
<evidence type="ECO:0000313" key="1">
    <source>
        <dbReference type="EMBL" id="ADK68838.1"/>
    </source>
</evidence>